<dbReference type="InterPro" id="IPR016032">
    <property type="entry name" value="Sig_transdc_resp-reg_C-effctor"/>
</dbReference>
<keyword evidence="2" id="KW-0238">DNA-binding</keyword>
<dbReference type="InterPro" id="IPR011006">
    <property type="entry name" value="CheY-like_superfamily"/>
</dbReference>
<evidence type="ECO:0000313" key="7">
    <source>
        <dbReference type="Proteomes" id="UP001259492"/>
    </source>
</evidence>
<protein>
    <submittedName>
        <fullName evidence="6">Response regulator transcription factor</fullName>
    </submittedName>
</protein>
<dbReference type="InterPro" id="IPR051015">
    <property type="entry name" value="EvgA-like"/>
</dbReference>
<dbReference type="EMBL" id="JAVRIA010000002">
    <property type="protein sequence ID" value="MDT0557787.1"/>
    <property type="molecule type" value="Genomic_DNA"/>
</dbReference>
<dbReference type="SUPFAM" id="SSF52172">
    <property type="entry name" value="CheY-like"/>
    <property type="match status" value="1"/>
</dbReference>
<dbReference type="Pfam" id="PF00196">
    <property type="entry name" value="GerE"/>
    <property type="match status" value="1"/>
</dbReference>
<name>A0ABU2YIC7_9FLAO</name>
<dbReference type="CDD" id="cd17535">
    <property type="entry name" value="REC_NarL-like"/>
    <property type="match status" value="1"/>
</dbReference>
<evidence type="ECO:0000313" key="6">
    <source>
        <dbReference type="EMBL" id="MDT0557787.1"/>
    </source>
</evidence>
<dbReference type="SMART" id="SM00421">
    <property type="entry name" value="HTH_LUXR"/>
    <property type="match status" value="1"/>
</dbReference>
<dbReference type="PROSITE" id="PS50043">
    <property type="entry name" value="HTH_LUXR_2"/>
    <property type="match status" value="1"/>
</dbReference>
<dbReference type="PANTHER" id="PTHR45566">
    <property type="entry name" value="HTH-TYPE TRANSCRIPTIONAL REGULATOR YHJB-RELATED"/>
    <property type="match status" value="1"/>
</dbReference>
<sequence>MAPSIIIADDHPLILKGLKEFLIEKGYAIEASAADGKTALKFIETLKPDIAILDIQMPHYTGVEIAEICKVKNYKTKIIIITFEKDENLFKQAKNLNIYGYVLKEFALNEIEQCIEAVLKNQSYFSPDLLRHLKSIPSLKSLEQLTKTERKVLSLIAKNKTGVEIGELFSISTRTVEKHKSNMIKKLGLNRKQNSLLIWAKEHEEFL</sequence>
<reference evidence="6 7" key="1">
    <citation type="submission" date="2023-09" db="EMBL/GenBank/DDBJ databases">
        <authorList>
            <person name="Rey-Velasco X."/>
        </authorList>
    </citation>
    <scope>NUCLEOTIDE SEQUENCE [LARGE SCALE GENOMIC DNA]</scope>
    <source>
        <strain evidence="6 7">W332</strain>
    </source>
</reference>
<dbReference type="PRINTS" id="PR00038">
    <property type="entry name" value="HTHLUXR"/>
</dbReference>
<gene>
    <name evidence="6" type="ORF">RM697_03970</name>
</gene>
<dbReference type="SUPFAM" id="SSF46894">
    <property type="entry name" value="C-terminal effector domain of the bipartite response regulators"/>
    <property type="match status" value="1"/>
</dbReference>
<dbReference type="Pfam" id="PF00072">
    <property type="entry name" value="Response_reg"/>
    <property type="match status" value="1"/>
</dbReference>
<feature type="domain" description="Response regulatory" evidence="5">
    <location>
        <begin position="4"/>
        <end position="119"/>
    </location>
</feature>
<organism evidence="6 7">
    <name type="scientific">Microcosmobacter mediterraneus</name>
    <dbReference type="NCBI Taxonomy" id="3075607"/>
    <lineage>
        <taxon>Bacteria</taxon>
        <taxon>Pseudomonadati</taxon>
        <taxon>Bacteroidota</taxon>
        <taxon>Flavobacteriia</taxon>
        <taxon>Flavobacteriales</taxon>
        <taxon>Flavobacteriaceae</taxon>
        <taxon>Microcosmobacter</taxon>
    </lineage>
</organism>
<proteinExistence type="predicted"/>
<feature type="domain" description="HTH luxR-type" evidence="4">
    <location>
        <begin position="138"/>
        <end position="204"/>
    </location>
</feature>
<comment type="caution">
    <text evidence="6">The sequence shown here is derived from an EMBL/GenBank/DDBJ whole genome shotgun (WGS) entry which is preliminary data.</text>
</comment>
<dbReference type="InterPro" id="IPR058245">
    <property type="entry name" value="NreC/VraR/RcsB-like_REC"/>
</dbReference>
<dbReference type="Gene3D" id="3.40.50.2300">
    <property type="match status" value="1"/>
</dbReference>
<evidence type="ECO:0000259" key="5">
    <source>
        <dbReference type="PROSITE" id="PS50110"/>
    </source>
</evidence>
<dbReference type="PROSITE" id="PS50110">
    <property type="entry name" value="RESPONSE_REGULATORY"/>
    <property type="match status" value="1"/>
</dbReference>
<dbReference type="InterPro" id="IPR001789">
    <property type="entry name" value="Sig_transdc_resp-reg_receiver"/>
</dbReference>
<evidence type="ECO:0000256" key="3">
    <source>
        <dbReference type="PROSITE-ProRule" id="PRU00169"/>
    </source>
</evidence>
<evidence type="ECO:0000256" key="1">
    <source>
        <dbReference type="ARBA" id="ARBA00022553"/>
    </source>
</evidence>
<dbReference type="InterPro" id="IPR000792">
    <property type="entry name" value="Tscrpt_reg_LuxR_C"/>
</dbReference>
<dbReference type="PANTHER" id="PTHR45566:SF2">
    <property type="entry name" value="NARL SUBFAMILY"/>
    <property type="match status" value="1"/>
</dbReference>
<keyword evidence="7" id="KW-1185">Reference proteome</keyword>
<dbReference type="CDD" id="cd06170">
    <property type="entry name" value="LuxR_C_like"/>
    <property type="match status" value="1"/>
</dbReference>
<dbReference type="RefSeq" id="WP_311426564.1">
    <property type="nucleotide sequence ID" value="NZ_JAVRIA010000002.1"/>
</dbReference>
<feature type="modified residue" description="4-aspartylphosphate" evidence="3">
    <location>
        <position position="54"/>
    </location>
</feature>
<evidence type="ECO:0000256" key="2">
    <source>
        <dbReference type="ARBA" id="ARBA00023125"/>
    </source>
</evidence>
<accession>A0ABU2YIC7</accession>
<evidence type="ECO:0000259" key="4">
    <source>
        <dbReference type="PROSITE" id="PS50043"/>
    </source>
</evidence>
<dbReference type="SMART" id="SM00448">
    <property type="entry name" value="REC"/>
    <property type="match status" value="1"/>
</dbReference>
<dbReference type="Proteomes" id="UP001259492">
    <property type="component" value="Unassembled WGS sequence"/>
</dbReference>
<keyword evidence="1 3" id="KW-0597">Phosphoprotein</keyword>